<feature type="transmembrane region" description="Helical" evidence="19">
    <location>
        <begin position="524"/>
        <end position="543"/>
    </location>
</feature>
<dbReference type="AlphaFoldDB" id="A0A9J7KLV7"/>
<gene>
    <name evidence="22" type="primary">LOC118409222</name>
</gene>
<dbReference type="GO" id="GO:0005262">
    <property type="term" value="F:calcium channel activity"/>
    <property type="evidence" value="ECO:0000318"/>
    <property type="project" value="GO_Central"/>
</dbReference>
<feature type="compositionally biased region" description="Basic and acidic residues" evidence="18">
    <location>
        <begin position="315"/>
        <end position="336"/>
    </location>
</feature>
<keyword evidence="14" id="KW-0406">Ion transport</keyword>
<feature type="transmembrane region" description="Helical" evidence="19">
    <location>
        <begin position="150"/>
        <end position="172"/>
    </location>
</feature>
<dbReference type="GO" id="GO:0008273">
    <property type="term" value="F:calcium, potassium:sodium antiporter activity"/>
    <property type="evidence" value="ECO:0000318"/>
    <property type="project" value="GO_Central"/>
</dbReference>
<evidence type="ECO:0000256" key="9">
    <source>
        <dbReference type="ARBA" id="ARBA00022837"/>
    </source>
</evidence>
<dbReference type="InterPro" id="IPR004837">
    <property type="entry name" value="NaCa_Exmemb"/>
</dbReference>
<evidence type="ECO:0000313" key="21">
    <source>
        <dbReference type="Proteomes" id="UP000001554"/>
    </source>
</evidence>
<evidence type="ECO:0000256" key="5">
    <source>
        <dbReference type="ARBA" id="ARBA00022538"/>
    </source>
</evidence>
<keyword evidence="12 19" id="KW-1133">Transmembrane helix</keyword>
<evidence type="ECO:0000256" key="1">
    <source>
        <dbReference type="ARBA" id="ARBA00004141"/>
    </source>
</evidence>
<feature type="transmembrane region" description="Helical" evidence="19">
    <location>
        <begin position="214"/>
        <end position="233"/>
    </location>
</feature>
<evidence type="ECO:0000259" key="20">
    <source>
        <dbReference type="Pfam" id="PF01699"/>
    </source>
</evidence>
<evidence type="ECO:0000256" key="8">
    <source>
        <dbReference type="ARBA" id="ARBA00022729"/>
    </source>
</evidence>
<accession>A0A9J7KLV7</accession>
<evidence type="ECO:0000256" key="15">
    <source>
        <dbReference type="ARBA" id="ARBA00023136"/>
    </source>
</evidence>
<reference evidence="21" key="1">
    <citation type="journal article" date="2020" name="Nat. Ecol. Evol.">
        <title>Deeply conserved synteny resolves early events in vertebrate evolution.</title>
        <authorList>
            <person name="Simakov O."/>
            <person name="Marletaz F."/>
            <person name="Yue J.X."/>
            <person name="O'Connell B."/>
            <person name="Jenkins J."/>
            <person name="Brandt A."/>
            <person name="Calef R."/>
            <person name="Tung C.H."/>
            <person name="Huang T.K."/>
            <person name="Schmutz J."/>
            <person name="Satoh N."/>
            <person name="Yu J.K."/>
            <person name="Putnam N.H."/>
            <person name="Green R.E."/>
            <person name="Rokhsar D.S."/>
        </authorList>
    </citation>
    <scope>NUCLEOTIDE SEQUENCE [LARGE SCALE GENOMIC DNA]</scope>
    <source>
        <strain evidence="21">S238N-H82</strain>
    </source>
</reference>
<comment type="subcellular location">
    <subcellularLocation>
        <location evidence="1">Membrane</location>
        <topology evidence="1">Multi-pass membrane protein</topology>
    </subcellularLocation>
</comment>
<keyword evidence="6" id="KW-0109">Calcium transport</keyword>
<evidence type="ECO:0000256" key="18">
    <source>
        <dbReference type="SAM" id="MobiDB-lite"/>
    </source>
</evidence>
<organism evidence="21 22">
    <name type="scientific">Branchiostoma floridae</name>
    <name type="common">Florida lancelet</name>
    <name type="synonym">Amphioxus</name>
    <dbReference type="NCBI Taxonomy" id="7739"/>
    <lineage>
        <taxon>Eukaryota</taxon>
        <taxon>Metazoa</taxon>
        <taxon>Chordata</taxon>
        <taxon>Cephalochordata</taxon>
        <taxon>Leptocardii</taxon>
        <taxon>Amphioxiformes</taxon>
        <taxon>Branchiostomatidae</taxon>
        <taxon>Branchiostoma</taxon>
    </lineage>
</organism>
<evidence type="ECO:0000256" key="17">
    <source>
        <dbReference type="ARBA" id="ARBA00033627"/>
    </source>
</evidence>
<dbReference type="FunFam" id="1.20.1420.30:FF:000009">
    <property type="entry name" value="sodium/potassium/calcium exchanger 5 isoform X2"/>
    <property type="match status" value="1"/>
</dbReference>
<keyword evidence="10" id="KW-0769">Symport</keyword>
<evidence type="ECO:0000256" key="14">
    <source>
        <dbReference type="ARBA" id="ARBA00023065"/>
    </source>
</evidence>
<dbReference type="OMA" id="HIYSESI"/>
<proteinExistence type="inferred from homology"/>
<dbReference type="PANTHER" id="PTHR10846">
    <property type="entry name" value="SODIUM/POTASSIUM/CALCIUM EXCHANGER"/>
    <property type="match status" value="1"/>
</dbReference>
<evidence type="ECO:0000256" key="7">
    <source>
        <dbReference type="ARBA" id="ARBA00022692"/>
    </source>
</evidence>
<keyword evidence="3" id="KW-0813">Transport</keyword>
<feature type="transmembrane region" description="Helical" evidence="19">
    <location>
        <begin position="487"/>
        <end position="512"/>
    </location>
</feature>
<dbReference type="GO" id="GO:0015293">
    <property type="term" value="F:symporter activity"/>
    <property type="evidence" value="ECO:0007669"/>
    <property type="project" value="UniProtKB-KW"/>
</dbReference>
<keyword evidence="7 19" id="KW-0812">Transmembrane</keyword>
<keyword evidence="4" id="KW-0050">Antiport</keyword>
<comment type="catalytic activity">
    <reaction evidence="17">
        <text>Ca(2+)(out) + K(+)(out) + 4 Na(+)(in) = Ca(2+)(in) + K(+)(in) + 4 Na(+)(out)</text>
        <dbReference type="Rhea" id="RHEA:69967"/>
        <dbReference type="ChEBI" id="CHEBI:29101"/>
        <dbReference type="ChEBI" id="CHEBI:29103"/>
        <dbReference type="ChEBI" id="CHEBI:29108"/>
    </reaction>
</comment>
<keyword evidence="11" id="KW-0630">Potassium</keyword>
<sequence>MMRVRKRKEMLWLSVPLMTVVGTVLVLVAPGRQEYPTGGGALRPDKGTNVAHTGHDQISRRLLQFVTDHIHSTGEPDLQYLDGEIPNCTLASIEQFPPDPMPASVRNQGGVLLHVLVAVYMFSAIAIVCDDYFVPSLETTSTRLGLSHSVAGATFMAVGSSAPELFIAMLGVFVTKNDVGVETVVGSAIFNVLVITGLTALCSSKLLSLSWWPLFRDSFFYLISIVTLVLIIYDGKVYSYEAMVLLGIYCLYIFIMYLDPRLSKWATEKVKNWHLSRESSALLAIKHSANTNADSYQTLENEGDTPAEADGNVKVNKDGGNEKRDPEKAPPTDPEKPAPAPDAQPAAADAVPKRSLLTVPEGKRKIAFFLNFPIHAVLYVTIPDCHSDGTKHRYLMTFFMTTLWIAVFTYVLVWMSTIIGFTIGIPDEVMGLTILAIGTSIPDALSSVLVSSSGLGDMAVSNSLGSNIFDILVCLGLPWLFKSAGGFAVHIYSESIIYSTVTLISTVFFLAVDVHLNGWKLTKTLGVTCLMTYVFVITLAIVYELSIFTSHMPICPLDADM</sequence>
<dbReference type="RefSeq" id="XP_035665983.1">
    <property type="nucleotide sequence ID" value="XM_035810090.1"/>
</dbReference>
<feature type="domain" description="Sodium/calcium exchanger membrane region" evidence="20">
    <location>
        <begin position="395"/>
        <end position="541"/>
    </location>
</feature>
<comment type="similarity">
    <text evidence="2">Belongs to the Ca(2+):cation antiporter (CaCA) (TC 2.A.19) family. SLC24A subfamily.</text>
</comment>
<evidence type="ECO:0000256" key="12">
    <source>
        <dbReference type="ARBA" id="ARBA00022989"/>
    </source>
</evidence>
<dbReference type="Gene3D" id="1.20.1420.30">
    <property type="entry name" value="NCX, central ion-binding region"/>
    <property type="match status" value="2"/>
</dbReference>
<keyword evidence="9" id="KW-0106">Calcium</keyword>
<evidence type="ECO:0000256" key="2">
    <source>
        <dbReference type="ARBA" id="ARBA00005364"/>
    </source>
</evidence>
<dbReference type="KEGG" id="bfo:118409222"/>
<feature type="transmembrane region" description="Helical" evidence="19">
    <location>
        <begin position="239"/>
        <end position="258"/>
    </location>
</feature>
<dbReference type="InterPro" id="IPR004481">
    <property type="entry name" value="K/Na/Ca-exchanger"/>
</dbReference>
<feature type="transmembrane region" description="Helical" evidence="19">
    <location>
        <begin position="184"/>
        <end position="202"/>
    </location>
</feature>
<keyword evidence="8" id="KW-0732">Signal</keyword>
<evidence type="ECO:0000256" key="6">
    <source>
        <dbReference type="ARBA" id="ARBA00022568"/>
    </source>
</evidence>
<evidence type="ECO:0000256" key="4">
    <source>
        <dbReference type="ARBA" id="ARBA00022449"/>
    </source>
</evidence>
<dbReference type="GO" id="GO:0006874">
    <property type="term" value="P:intracellular calcium ion homeostasis"/>
    <property type="evidence" value="ECO:0000318"/>
    <property type="project" value="GO_Central"/>
</dbReference>
<dbReference type="GO" id="GO:0016020">
    <property type="term" value="C:membrane"/>
    <property type="evidence" value="ECO:0007669"/>
    <property type="project" value="UniProtKB-SubCell"/>
</dbReference>
<dbReference type="Proteomes" id="UP000001554">
    <property type="component" value="Chromosome 2"/>
</dbReference>
<evidence type="ECO:0000256" key="10">
    <source>
        <dbReference type="ARBA" id="ARBA00022847"/>
    </source>
</evidence>
<feature type="domain" description="Sodium/calcium exchanger membrane region" evidence="20">
    <location>
        <begin position="115"/>
        <end position="257"/>
    </location>
</feature>
<dbReference type="Pfam" id="PF01699">
    <property type="entry name" value="Na_Ca_ex"/>
    <property type="match status" value="2"/>
</dbReference>
<feature type="region of interest" description="Disordered" evidence="18">
    <location>
        <begin position="296"/>
        <end position="351"/>
    </location>
</feature>
<keyword evidence="13" id="KW-0915">Sodium</keyword>
<dbReference type="InterPro" id="IPR044880">
    <property type="entry name" value="NCX_ion-bd_dom_sf"/>
</dbReference>
<feature type="transmembrane region" description="Helical" evidence="19">
    <location>
        <begin position="429"/>
        <end position="452"/>
    </location>
</feature>
<dbReference type="GO" id="GO:0070588">
    <property type="term" value="P:calcium ion transmembrane transport"/>
    <property type="evidence" value="ECO:0000318"/>
    <property type="project" value="GO_Central"/>
</dbReference>
<evidence type="ECO:0000256" key="16">
    <source>
        <dbReference type="ARBA" id="ARBA00023201"/>
    </source>
</evidence>
<dbReference type="OrthoDB" id="2127281at2759"/>
<evidence type="ECO:0000313" key="22">
    <source>
        <dbReference type="RefSeq" id="XP_035665983.1"/>
    </source>
</evidence>
<protein>
    <submittedName>
        <fullName evidence="22">Sodium/potassium/calcium exchanger 4-like</fullName>
    </submittedName>
</protein>
<keyword evidence="21" id="KW-1185">Reference proteome</keyword>
<evidence type="ECO:0000256" key="19">
    <source>
        <dbReference type="SAM" id="Phobius"/>
    </source>
</evidence>
<dbReference type="GeneID" id="118409222"/>
<evidence type="ECO:0000256" key="13">
    <source>
        <dbReference type="ARBA" id="ARBA00023053"/>
    </source>
</evidence>
<reference evidence="22" key="2">
    <citation type="submission" date="2025-08" db="UniProtKB">
        <authorList>
            <consortium name="RefSeq"/>
        </authorList>
    </citation>
    <scope>IDENTIFICATION</scope>
    <source>
        <strain evidence="22">S238N-H82</strain>
        <tissue evidence="22">Testes</tissue>
    </source>
</reference>
<evidence type="ECO:0000256" key="11">
    <source>
        <dbReference type="ARBA" id="ARBA00022958"/>
    </source>
</evidence>
<dbReference type="NCBIfam" id="TIGR00367">
    <property type="entry name" value="calcium/sodium antiporter"/>
    <property type="match status" value="1"/>
</dbReference>
<feature type="transmembrane region" description="Helical" evidence="19">
    <location>
        <begin position="111"/>
        <end position="129"/>
    </location>
</feature>
<dbReference type="PANTHER" id="PTHR10846:SF73">
    <property type="entry name" value="SODIUM_CALCIUM EXCHANGER MEMBRANE REGION DOMAIN-CONTAINING PROTEIN"/>
    <property type="match status" value="1"/>
</dbReference>
<keyword evidence="5" id="KW-0633">Potassium transport</keyword>
<name>A0A9J7KLV7_BRAFL</name>
<feature type="transmembrane region" description="Helical" evidence="19">
    <location>
        <begin position="464"/>
        <end position="481"/>
    </location>
</feature>
<keyword evidence="16" id="KW-0739">Sodium transport</keyword>
<evidence type="ECO:0000256" key="3">
    <source>
        <dbReference type="ARBA" id="ARBA00022448"/>
    </source>
</evidence>
<keyword evidence="15 19" id="KW-0472">Membrane</keyword>
<feature type="transmembrane region" description="Helical" evidence="19">
    <location>
        <begin position="398"/>
        <end position="423"/>
    </location>
</feature>